<gene>
    <name evidence="8" type="ORF">e2017b09.tmp0001</name>
</gene>
<evidence type="ECO:0000313" key="9">
    <source>
        <dbReference type="Proteomes" id="UP000243681"/>
    </source>
</evidence>
<comment type="cofactor">
    <cofactor evidence="1">
        <name>FAD</name>
        <dbReference type="ChEBI" id="CHEBI:57692"/>
    </cofactor>
</comment>
<comment type="pathway">
    <text evidence="2">Carbohydrate metabolism; tricarboxylic acid cycle.</text>
</comment>
<dbReference type="GO" id="GO:0006099">
    <property type="term" value="P:tricarboxylic acid cycle"/>
    <property type="evidence" value="ECO:0007669"/>
    <property type="project" value="UniProtKB-UniPathway"/>
</dbReference>
<keyword evidence="3" id="KW-0816">Tricarboxylic acid cycle</keyword>
<feature type="transmembrane region" description="Helical" evidence="7">
    <location>
        <begin position="69"/>
        <end position="88"/>
    </location>
</feature>
<dbReference type="SUPFAM" id="SSF51905">
    <property type="entry name" value="FAD/NAD(P)-binding domain"/>
    <property type="match status" value="1"/>
</dbReference>
<proteinExistence type="predicted"/>
<evidence type="ECO:0000256" key="2">
    <source>
        <dbReference type="ARBA" id="ARBA00005163"/>
    </source>
</evidence>
<evidence type="ECO:0000256" key="4">
    <source>
        <dbReference type="ARBA" id="ARBA00022630"/>
    </source>
</evidence>
<evidence type="ECO:0000256" key="3">
    <source>
        <dbReference type="ARBA" id="ARBA00022532"/>
    </source>
</evidence>
<dbReference type="PANTHER" id="PTHR43104:SF2">
    <property type="entry name" value="L-2-HYDROXYGLUTARATE DEHYDROGENASE, MITOCHONDRIAL"/>
    <property type="match status" value="1"/>
</dbReference>
<keyword evidence="7" id="KW-0812">Transmembrane</keyword>
<keyword evidence="7" id="KW-0472">Membrane</keyword>
<keyword evidence="7" id="KW-1133">Transmembrane helix</keyword>
<dbReference type="GO" id="GO:0047545">
    <property type="term" value="F:(S)-2-hydroxyglutarate dehydrogenase activity"/>
    <property type="evidence" value="ECO:0007669"/>
    <property type="project" value="TreeGrafter"/>
</dbReference>
<dbReference type="Gene3D" id="3.50.50.60">
    <property type="entry name" value="FAD/NAD(P)-binding domain"/>
    <property type="match status" value="1"/>
</dbReference>
<accession>C8TDU7</accession>
<dbReference type="PANTHER" id="PTHR43104">
    <property type="entry name" value="L-2-HYDROXYGLUTARATE DEHYDROGENASE, MITOCHONDRIAL"/>
    <property type="match status" value="1"/>
</dbReference>
<dbReference type="GO" id="GO:0005737">
    <property type="term" value="C:cytoplasm"/>
    <property type="evidence" value="ECO:0007669"/>
    <property type="project" value="TreeGrafter"/>
</dbReference>
<evidence type="ECO:0000256" key="6">
    <source>
        <dbReference type="ARBA" id="ARBA00023002"/>
    </source>
</evidence>
<sequence>MQLRELYMQLLEVYLQLLEVYVQLLEVYMQLLEVYVQLLEVYLQILVFESGIGVYRQLEVLRRRTSDPYDVFIIGGGVAGTALLYELAAFTNIKKIGLVERRQGFGLVQSHPRNNSQTIHCGDIETNYTLQKAKVVKRQADMLRNFATKLPPETRDKVIFRFPKMALAVGDEECDFMKKRFQTFKPLFSSLQLVGKTEICELEPRVGMKSSSSPRDDEVCGLFVPNEHTAVNYISLAEAFVSAAKQAAAGKQLDFSLGTEVLEIKREDKNLFSLITDKGIKKARFVVVSACGHSLLFAQRLGYGLEFSCLPVAGSFYFADKMLNGKVYTVQDARLPFAAVHGDPDILLLGKTRFGPTALPLPLLERNNLKTFFDFAKCVKPDWRLAQVYVQLLNTAYMRAYVFKNFLFEVPALNLHLFAKDLRKIIPSIQVEDLTYAKGFGGIRPQLINKTEKKLLLGEGKIVTGENIIFNITPSPGGTTCLGTAETDMREIVRELQASIDEEKFRKVLLQGEYPVGN</sequence>
<dbReference type="AlphaFoldDB" id="C8TDU7"/>
<dbReference type="VEuPathDB" id="ToxoDB:ETH2_0105000"/>
<dbReference type="InterPro" id="IPR036188">
    <property type="entry name" value="FAD/NAD-bd_sf"/>
</dbReference>
<keyword evidence="6" id="KW-0560">Oxidoreductase</keyword>
<evidence type="ECO:0000256" key="7">
    <source>
        <dbReference type="SAM" id="Phobius"/>
    </source>
</evidence>
<keyword evidence="4" id="KW-0285">Flavoprotein</keyword>
<dbReference type="Gene3D" id="3.30.9.10">
    <property type="entry name" value="D-Amino Acid Oxidase, subunit A, domain 2"/>
    <property type="match status" value="1"/>
</dbReference>
<dbReference type="InterPro" id="IPR006231">
    <property type="entry name" value="MQO"/>
</dbReference>
<reference evidence="8 9" key="1">
    <citation type="journal article" date="2007" name="Genome Res.">
        <title>Sequencing and analysis of chromosome 1 of Eimeria tenella reveals a unique segmental organization.</title>
        <authorList>
            <person name="Ling K.H."/>
            <person name="Rajandream M.A."/>
            <person name="Rivailler P."/>
            <person name="Ivens A."/>
            <person name="Yap S.J."/>
            <person name="Madeira A.M.B.N."/>
            <person name="Mungall K."/>
            <person name="Billington K."/>
            <person name="Yee W.Y."/>
            <person name="Bankier A.T."/>
            <person name="Carroll F."/>
            <person name="Durham A.M."/>
            <person name="Peters N."/>
            <person name="Loo S.S."/>
            <person name="Mat-Isa M.N."/>
            <person name="Novaes J."/>
            <person name="Quail M."/>
            <person name="Rosli R."/>
            <person name="Shamsudin M.N."/>
            <person name="Sobreira T.J.P."/>
            <person name="Tivey A.R."/>
            <person name="Wai S.F."/>
            <person name="White S."/>
            <person name="Wu X."/>
            <person name="Kerhornou A.X."/>
            <person name="Blake D."/>
            <person name="Mohamed R."/>
            <person name="Shirley M."/>
            <person name="Gruber A."/>
            <person name="Berriman M."/>
            <person name="Tomley F."/>
            <person name="Dear P.H."/>
            <person name="Wan K.L."/>
        </authorList>
    </citation>
    <scope>NUCLEOTIDE SEQUENCE [LARGE SCALE GENOMIC DNA]</scope>
    <source>
        <strain evidence="8 9">Houghton</strain>
    </source>
</reference>
<dbReference type="Proteomes" id="UP000243681">
    <property type="component" value="Chromosome 1"/>
</dbReference>
<evidence type="ECO:0000313" key="8">
    <source>
        <dbReference type="EMBL" id="CAK51433.1"/>
    </source>
</evidence>
<name>C8TDU7_EIMTE</name>
<evidence type="ECO:0000256" key="5">
    <source>
        <dbReference type="ARBA" id="ARBA00022827"/>
    </source>
</evidence>
<dbReference type="GO" id="GO:0008924">
    <property type="term" value="F:L-malate dehydrogenase (quinone) activity"/>
    <property type="evidence" value="ECO:0007669"/>
    <property type="project" value="InterPro"/>
</dbReference>
<evidence type="ECO:0000256" key="1">
    <source>
        <dbReference type="ARBA" id="ARBA00001974"/>
    </source>
</evidence>
<dbReference type="Pfam" id="PF06039">
    <property type="entry name" value="Mqo"/>
    <property type="match status" value="1"/>
</dbReference>
<dbReference type="VEuPathDB" id="ToxoDB:ETH_00035175"/>
<dbReference type="EMBL" id="AM269894">
    <property type="protein sequence ID" value="CAK51433.1"/>
    <property type="molecule type" value="Genomic_DNA"/>
</dbReference>
<dbReference type="UniPathway" id="UPA00223"/>
<keyword evidence="5" id="KW-0274">FAD</keyword>
<protein>
    <submittedName>
        <fullName evidence="8">Malate:quinone oxidoreductase, putative</fullName>
    </submittedName>
</protein>
<organism evidence="8 9">
    <name type="scientific">Eimeria tenella</name>
    <name type="common">Coccidian parasite</name>
    <dbReference type="NCBI Taxonomy" id="5802"/>
    <lineage>
        <taxon>Eukaryota</taxon>
        <taxon>Sar</taxon>
        <taxon>Alveolata</taxon>
        <taxon>Apicomplexa</taxon>
        <taxon>Conoidasida</taxon>
        <taxon>Coccidia</taxon>
        <taxon>Eucoccidiorida</taxon>
        <taxon>Eimeriorina</taxon>
        <taxon>Eimeriidae</taxon>
        <taxon>Eimeria</taxon>
    </lineage>
</organism>